<evidence type="ECO:0000256" key="5">
    <source>
        <dbReference type="SAM" id="MobiDB-lite"/>
    </source>
</evidence>
<dbReference type="PANTHER" id="PTHR22826:SF115">
    <property type="entry name" value="GUANINE NUCLEOTIDE EXCHANGE FACTOR DBS"/>
    <property type="match status" value="1"/>
</dbReference>
<dbReference type="PROSITE" id="PS50191">
    <property type="entry name" value="CRAL_TRIO"/>
    <property type="match status" value="1"/>
</dbReference>
<dbReference type="InterPro" id="IPR011993">
    <property type="entry name" value="PH-like_dom_sf"/>
</dbReference>
<reference evidence="9" key="1">
    <citation type="submission" date="2025-08" db="UniProtKB">
        <authorList>
            <consortium name="Ensembl"/>
        </authorList>
    </citation>
    <scope>IDENTIFICATION</scope>
</reference>
<dbReference type="CDD" id="cd00160">
    <property type="entry name" value="RhoGEF"/>
    <property type="match status" value="1"/>
</dbReference>
<dbReference type="SMART" id="SM00326">
    <property type="entry name" value="SH3"/>
    <property type="match status" value="1"/>
</dbReference>
<dbReference type="PROSITE" id="PS00741">
    <property type="entry name" value="DH_1"/>
    <property type="match status" value="1"/>
</dbReference>
<accession>A0A8C1V076</accession>
<dbReference type="Gene3D" id="2.30.30.40">
    <property type="entry name" value="SH3 Domains"/>
    <property type="match status" value="1"/>
</dbReference>
<dbReference type="Ensembl" id="ENSCCRT00015046357.1">
    <property type="protein sequence ID" value="ENSCCRP00015044844.1"/>
    <property type="gene ID" value="ENSCCRG00015018609.1"/>
</dbReference>
<organism evidence="9 10">
    <name type="scientific">Cyprinus carpio</name>
    <name type="common">Common carp</name>
    <dbReference type="NCBI Taxonomy" id="7962"/>
    <lineage>
        <taxon>Eukaryota</taxon>
        <taxon>Metazoa</taxon>
        <taxon>Chordata</taxon>
        <taxon>Craniata</taxon>
        <taxon>Vertebrata</taxon>
        <taxon>Euteleostomi</taxon>
        <taxon>Actinopterygii</taxon>
        <taxon>Neopterygii</taxon>
        <taxon>Teleostei</taxon>
        <taxon>Ostariophysi</taxon>
        <taxon>Cypriniformes</taxon>
        <taxon>Cyprinidae</taxon>
        <taxon>Cyprininae</taxon>
        <taxon>Cyprinus</taxon>
    </lineage>
</organism>
<keyword evidence="2" id="KW-0344">Guanine-nucleotide releasing factor</keyword>
<dbReference type="GO" id="GO:0035556">
    <property type="term" value="P:intracellular signal transduction"/>
    <property type="evidence" value="ECO:0007669"/>
    <property type="project" value="InterPro"/>
</dbReference>
<dbReference type="Pfam" id="PF07653">
    <property type="entry name" value="SH3_2"/>
    <property type="match status" value="1"/>
</dbReference>
<dbReference type="PROSITE" id="PS50002">
    <property type="entry name" value="SH3"/>
    <property type="match status" value="1"/>
</dbReference>
<feature type="region of interest" description="Disordered" evidence="5">
    <location>
        <begin position="836"/>
        <end position="886"/>
    </location>
</feature>
<sequence>MILWVKMGEDSLEELVRRLTAIIHKMDEIMQQESSPLCAADISLDLRKQFAFLSGGRGQNGSPIIIFPEYPTFGELEEQEFHNVLTYLTSVPSLSSTGVGFILVIDRRQDRWASVKGTLLRIAGSFPGNLQLVLVLRPTALFQRTISDIFFKLNKDEFKMKVPVIMLSSVTELHSYIDRTQLTQELGGTQEYCHEKWISHRTAIEGFALMVKKTAQILQSFGTELAETELPNDVEATSNLLIVHTEKKDKMKEDLRIALCQGSRLLESINEPLVKDPDYTMNQDELENLATVQRLLGQLDETETAFDDFWDKHQTKLEQCLQLRHFEQNFREVRAHLDMVYDRVSGFSEVGISPAHIEHILKELTNYEDRAYEVLDQALALACDADQLIEASHYAVDSILPKCSELRAVCEEISGVLEAKKTHLLKAMDLHQCLEKATKWCEDGIYLLASQPVDKCQSQDGAESALQEIERYLETANQHKLTDLSGIWRDYESVLTQDFRDQVDKVFQKQLSMQEMFEKRRFSLKKLAAKQTRPVQPVAPRPEAIKPPTSSPADREKTIEGDIINGNCRKEEMHLQNDSSRHTSVSDEEENFAVLRRHVMNELLETERAYVEELLCVLEGYGAEMDNPAMAHLIPNTLLHKKDILFGNMPEIYQFHKKTFLRELETYTDYPELVGRCFLERMTDLQIYEKYCQNKPRSESLWRQCSDCAFFQECQKKLEHKLGLDSYLLKPVQRITKYQLLLKELLKYSKGCEGADYLQEALSSILGILKAVNDSMHLIAITGYEVKMMFTHATWCNSREEVYIVQASTPEIKTAWVNEIRKVLTGQLKAYREASQQKSSDQISQLTPTSTSLTQSPFKTNPKTLKKGEEKKTEPTAADSSTAVLLKNDKVKDETVTSPTTERAAVAKKRFTLQGFSNLKSQKGFSKASLSVDASEENDGYSSAEDPMNSDPEDEGGRKLSPGRYVVVADHDKSGPQELTVKSGDTVQLTREGDDGRWFVRNLRTNKEGWVPAANLLTLIGESKSSQSLSSLEGSGSGNLSTSSSCSETYTSFSDIKA</sequence>
<evidence type="ECO:0000313" key="10">
    <source>
        <dbReference type="Proteomes" id="UP000694700"/>
    </source>
</evidence>
<dbReference type="Pfam" id="PF23289">
    <property type="entry name" value="Spectrin_5"/>
    <property type="match status" value="1"/>
</dbReference>
<evidence type="ECO:0000259" key="7">
    <source>
        <dbReference type="PROSITE" id="PS50010"/>
    </source>
</evidence>
<dbReference type="SUPFAM" id="SSF50044">
    <property type="entry name" value="SH3-domain"/>
    <property type="match status" value="1"/>
</dbReference>
<evidence type="ECO:0000256" key="2">
    <source>
        <dbReference type="ARBA" id="ARBA00022658"/>
    </source>
</evidence>
<dbReference type="GO" id="GO:0005737">
    <property type="term" value="C:cytoplasm"/>
    <property type="evidence" value="ECO:0007669"/>
    <property type="project" value="TreeGrafter"/>
</dbReference>
<feature type="domain" description="SH3" evidence="6">
    <location>
        <begin position="960"/>
        <end position="1021"/>
    </location>
</feature>
<dbReference type="Gene3D" id="2.30.29.30">
    <property type="entry name" value="Pleckstrin-homology domain (PH domain)/Phosphotyrosine-binding domain (PTB)"/>
    <property type="match status" value="1"/>
</dbReference>
<feature type="domain" description="DH" evidence="7">
    <location>
        <begin position="595"/>
        <end position="775"/>
    </location>
</feature>
<dbReference type="SUPFAM" id="SSF46966">
    <property type="entry name" value="Spectrin repeat"/>
    <property type="match status" value="2"/>
</dbReference>
<dbReference type="Gene3D" id="1.20.58.60">
    <property type="match status" value="1"/>
</dbReference>
<feature type="region of interest" description="Disordered" evidence="5">
    <location>
        <begin position="1025"/>
        <end position="1058"/>
    </location>
</feature>
<dbReference type="AlphaFoldDB" id="A0A8C1V076"/>
<dbReference type="SUPFAM" id="SSF52087">
    <property type="entry name" value="CRAL/TRIO domain"/>
    <property type="match status" value="1"/>
</dbReference>
<dbReference type="InterPro" id="IPR051336">
    <property type="entry name" value="RhoGEF_Guanine_NuclExch_SF"/>
</dbReference>
<dbReference type="GO" id="GO:0005085">
    <property type="term" value="F:guanyl-nucleotide exchange factor activity"/>
    <property type="evidence" value="ECO:0007669"/>
    <property type="project" value="UniProtKB-KW"/>
</dbReference>
<protein>
    <submittedName>
        <fullName evidence="9">Mcf.2 cell line derived transforming sequence-like a</fullName>
    </submittedName>
</protein>
<dbReference type="PROSITE" id="PS50010">
    <property type="entry name" value="DH_2"/>
    <property type="match status" value="1"/>
</dbReference>
<dbReference type="SMART" id="SM00516">
    <property type="entry name" value="SEC14"/>
    <property type="match status" value="1"/>
</dbReference>
<evidence type="ECO:0000256" key="3">
    <source>
        <dbReference type="ARBA" id="ARBA00049987"/>
    </source>
</evidence>
<feature type="region of interest" description="Disordered" evidence="5">
    <location>
        <begin position="531"/>
        <end position="556"/>
    </location>
</feature>
<dbReference type="InterPro" id="IPR000219">
    <property type="entry name" value="DH_dom"/>
</dbReference>
<dbReference type="InterPro" id="IPR035899">
    <property type="entry name" value="DBL_dom_sf"/>
</dbReference>
<dbReference type="SUPFAM" id="SSF48065">
    <property type="entry name" value="DBL homology domain (DH-domain)"/>
    <property type="match status" value="1"/>
</dbReference>
<dbReference type="InterPro" id="IPR036865">
    <property type="entry name" value="CRAL-TRIO_dom_sf"/>
</dbReference>
<dbReference type="InterPro" id="IPR035532">
    <property type="entry name" value="DBS_SH3"/>
</dbReference>
<name>A0A8C1V076_CYPCA</name>
<dbReference type="GO" id="GO:0035025">
    <property type="term" value="P:positive regulation of Rho protein signal transduction"/>
    <property type="evidence" value="ECO:0007669"/>
    <property type="project" value="TreeGrafter"/>
</dbReference>
<feature type="domain" description="CRAL-TRIO" evidence="8">
    <location>
        <begin position="1"/>
        <end position="194"/>
    </location>
</feature>
<dbReference type="Proteomes" id="UP000694700">
    <property type="component" value="Unplaced"/>
</dbReference>
<feature type="region of interest" description="Disordered" evidence="5">
    <location>
        <begin position="926"/>
        <end position="960"/>
    </location>
</feature>
<dbReference type="InterPro" id="IPR056466">
    <property type="entry name" value="Spectrin_DBS"/>
</dbReference>
<evidence type="ECO:0000259" key="8">
    <source>
        <dbReference type="PROSITE" id="PS50191"/>
    </source>
</evidence>
<dbReference type="Pfam" id="PF00621">
    <property type="entry name" value="RhoGEF"/>
    <property type="match status" value="1"/>
</dbReference>
<dbReference type="InterPro" id="IPR036028">
    <property type="entry name" value="SH3-like_dom_sf"/>
</dbReference>
<dbReference type="InterPro" id="IPR001452">
    <property type="entry name" value="SH3_domain"/>
</dbReference>
<dbReference type="InterPro" id="IPR001251">
    <property type="entry name" value="CRAL-TRIO_dom"/>
</dbReference>
<evidence type="ECO:0000256" key="4">
    <source>
        <dbReference type="PROSITE-ProRule" id="PRU00192"/>
    </source>
</evidence>
<dbReference type="InterPro" id="IPR001331">
    <property type="entry name" value="GDS_CDC24_CS"/>
</dbReference>
<comment type="similarity">
    <text evidence="3">Belongs to the MCF2 family.</text>
</comment>
<evidence type="ECO:0000313" key="9">
    <source>
        <dbReference type="Ensembl" id="ENSCCRP00015044844.1"/>
    </source>
</evidence>
<dbReference type="SUPFAM" id="SSF50729">
    <property type="entry name" value="PH domain-like"/>
    <property type="match status" value="1"/>
</dbReference>
<dbReference type="CDD" id="cd00170">
    <property type="entry name" value="SEC14"/>
    <property type="match status" value="1"/>
</dbReference>
<proteinExistence type="inferred from homology"/>
<feature type="compositionally biased region" description="Low complexity" evidence="5">
    <location>
        <begin position="844"/>
        <end position="857"/>
    </location>
</feature>
<keyword evidence="1 4" id="KW-0728">SH3 domain</keyword>
<dbReference type="SMART" id="SM00325">
    <property type="entry name" value="RhoGEF"/>
    <property type="match status" value="1"/>
</dbReference>
<evidence type="ECO:0000259" key="6">
    <source>
        <dbReference type="PROSITE" id="PS50002"/>
    </source>
</evidence>
<dbReference type="Pfam" id="PF13716">
    <property type="entry name" value="CRAL_TRIO_2"/>
    <property type="match status" value="1"/>
</dbReference>
<dbReference type="Gene3D" id="1.20.900.10">
    <property type="entry name" value="Dbl homology (DH) domain"/>
    <property type="match status" value="1"/>
</dbReference>
<dbReference type="CDD" id="cd11857">
    <property type="entry name" value="SH3_DBS"/>
    <property type="match status" value="1"/>
</dbReference>
<evidence type="ECO:0000256" key="1">
    <source>
        <dbReference type="ARBA" id="ARBA00022443"/>
    </source>
</evidence>
<dbReference type="PANTHER" id="PTHR22826">
    <property type="entry name" value="RHO GUANINE EXCHANGE FACTOR-RELATED"/>
    <property type="match status" value="1"/>
</dbReference>